<evidence type="ECO:0000256" key="3">
    <source>
        <dbReference type="ARBA" id="ARBA00034868"/>
    </source>
</evidence>
<evidence type="ECO:0000256" key="2">
    <source>
        <dbReference type="ARBA" id="ARBA00023125"/>
    </source>
</evidence>
<name>A0A8C5G3X8_GOUWI</name>
<keyword evidence="4" id="KW-0539">Nucleus</keyword>
<evidence type="ECO:0000313" key="8">
    <source>
        <dbReference type="Proteomes" id="UP000694680"/>
    </source>
</evidence>
<dbReference type="InterPro" id="IPR001766">
    <property type="entry name" value="Fork_head_dom"/>
</dbReference>
<organism evidence="7 8">
    <name type="scientific">Gouania willdenowi</name>
    <name type="common">Blunt-snouted clingfish</name>
    <name type="synonym">Lepadogaster willdenowi</name>
    <dbReference type="NCBI Taxonomy" id="441366"/>
    <lineage>
        <taxon>Eukaryota</taxon>
        <taxon>Metazoa</taxon>
        <taxon>Chordata</taxon>
        <taxon>Craniata</taxon>
        <taxon>Vertebrata</taxon>
        <taxon>Euteleostomi</taxon>
        <taxon>Actinopterygii</taxon>
        <taxon>Neopterygii</taxon>
        <taxon>Teleostei</taxon>
        <taxon>Neoteleostei</taxon>
        <taxon>Acanthomorphata</taxon>
        <taxon>Ovalentaria</taxon>
        <taxon>Blenniimorphae</taxon>
        <taxon>Blenniiformes</taxon>
        <taxon>Gobiesocoidei</taxon>
        <taxon>Gobiesocidae</taxon>
        <taxon>Gobiesocinae</taxon>
        <taxon>Gouania</taxon>
    </lineage>
</organism>
<dbReference type="PANTHER" id="PTHR46617:SF6">
    <property type="entry name" value="FORKHEAD BOX PROTEIN G1"/>
    <property type="match status" value="1"/>
</dbReference>
<dbReference type="InterPro" id="IPR030456">
    <property type="entry name" value="TF_fork_head_CS_2"/>
</dbReference>
<dbReference type="PROSITE" id="PS00657">
    <property type="entry name" value="FORK_HEAD_1"/>
    <property type="match status" value="1"/>
</dbReference>
<feature type="compositionally biased region" description="Basic residues" evidence="5">
    <location>
        <begin position="186"/>
        <end position="203"/>
    </location>
</feature>
<dbReference type="Proteomes" id="UP000694680">
    <property type="component" value="Chromosome 13"/>
</dbReference>
<evidence type="ECO:0000256" key="1">
    <source>
        <dbReference type="ARBA" id="ARBA00004123"/>
    </source>
</evidence>
<dbReference type="GO" id="GO:0005634">
    <property type="term" value="C:nucleus"/>
    <property type="evidence" value="ECO:0007669"/>
    <property type="project" value="UniProtKB-SubCell"/>
</dbReference>
<dbReference type="SMART" id="SM00339">
    <property type="entry name" value="FH"/>
    <property type="match status" value="1"/>
</dbReference>
<evidence type="ECO:0000259" key="6">
    <source>
        <dbReference type="PROSITE" id="PS50039"/>
    </source>
</evidence>
<reference evidence="7" key="2">
    <citation type="submission" date="2025-08" db="UniProtKB">
        <authorList>
            <consortium name="Ensembl"/>
        </authorList>
    </citation>
    <scope>IDENTIFICATION</scope>
</reference>
<keyword evidence="8" id="KW-1185">Reference proteome</keyword>
<dbReference type="AlphaFoldDB" id="A0A8C5G3X8"/>
<feature type="domain" description="Fork-head" evidence="6">
    <location>
        <begin position="95"/>
        <end position="189"/>
    </location>
</feature>
<accession>A0A8C5G3X8</accession>
<dbReference type="PROSITE" id="PS00658">
    <property type="entry name" value="FORK_HEAD_2"/>
    <property type="match status" value="1"/>
</dbReference>
<dbReference type="InterPro" id="IPR018122">
    <property type="entry name" value="TF_fork_head_CS_1"/>
</dbReference>
<dbReference type="GO" id="GO:0003700">
    <property type="term" value="F:DNA-binding transcription factor activity"/>
    <property type="evidence" value="ECO:0007669"/>
    <property type="project" value="InterPro"/>
</dbReference>
<dbReference type="Pfam" id="PF00250">
    <property type="entry name" value="Forkhead"/>
    <property type="match status" value="1"/>
</dbReference>
<feature type="DNA-binding region" description="Fork-head" evidence="4">
    <location>
        <begin position="95"/>
        <end position="189"/>
    </location>
</feature>
<dbReference type="GO" id="GO:0006357">
    <property type="term" value="P:regulation of transcription by RNA polymerase II"/>
    <property type="evidence" value="ECO:0007669"/>
    <property type="project" value="TreeGrafter"/>
</dbReference>
<protein>
    <recommendedName>
        <fullName evidence="3">Forkhead box protein G1</fullName>
    </recommendedName>
</protein>
<dbReference type="PRINTS" id="PR00053">
    <property type="entry name" value="FORKHEAD"/>
</dbReference>
<feature type="region of interest" description="Disordered" evidence="5">
    <location>
        <begin position="68"/>
        <end position="92"/>
    </location>
</feature>
<dbReference type="InterPro" id="IPR036388">
    <property type="entry name" value="WH-like_DNA-bd_sf"/>
</dbReference>
<dbReference type="Ensembl" id="ENSGWIT00000014320.1">
    <property type="protein sequence ID" value="ENSGWIP00000012872.1"/>
    <property type="gene ID" value="ENSGWIG00000007437.1"/>
</dbReference>
<dbReference type="InterPro" id="IPR036390">
    <property type="entry name" value="WH_DNA-bd_sf"/>
</dbReference>
<dbReference type="PANTHER" id="PTHR46617">
    <property type="entry name" value="FORKHEAD BOX PROTEIN G1"/>
    <property type="match status" value="1"/>
</dbReference>
<dbReference type="GO" id="GO:1990837">
    <property type="term" value="F:sequence-specific double-stranded DNA binding"/>
    <property type="evidence" value="ECO:0007669"/>
    <property type="project" value="TreeGrafter"/>
</dbReference>
<sequence>QISPNDPNRGLFHKSSFSIRSLLWRTEGLTANHEPPSPHHKARFTHAERPDKKMCKNLKQCPKVIMGVNGKQEGSTHGAKKNNVAEEDEGVKSEKPQFSYNALIMMAIRQSPERRLTLNGIYEFIMGNFPYYRQNRQGWQNSIRHNLSLNKCFVKVPRHYDDPGKGNYWVLDPCSEDVFIGGTSGKLRRRSTPGSKAKMKRGGGGRVLSSGAAASVTLAAAAAASGSFYWPVPPFLPLQTPVRAHLSAGTYLSSTHPRFSSQTSPSVVSQRARLSAADRVVQTHQEMSYIGVSCAQTRRHQIGTACAAFSTSIPACSLPMSDSCSLNMISGQASYFYSHQLPCAATAFTPCLEESNSSPGHFLSRTGPSADLGCCGDFSNYYPQISVSPPSPWNVMDKL</sequence>
<evidence type="ECO:0000256" key="5">
    <source>
        <dbReference type="SAM" id="MobiDB-lite"/>
    </source>
</evidence>
<dbReference type="SUPFAM" id="SSF46785">
    <property type="entry name" value="Winged helix' DNA-binding domain"/>
    <property type="match status" value="1"/>
</dbReference>
<dbReference type="CDD" id="cd20021">
    <property type="entry name" value="FH_FOXG"/>
    <property type="match status" value="1"/>
</dbReference>
<comment type="subcellular location">
    <subcellularLocation>
        <location evidence="1 4">Nucleus</location>
    </subcellularLocation>
</comment>
<keyword evidence="2 4" id="KW-0238">DNA-binding</keyword>
<dbReference type="InterPro" id="IPR047208">
    <property type="entry name" value="FOXG1"/>
</dbReference>
<dbReference type="FunFam" id="1.10.10.10:FF:000135">
    <property type="entry name" value="forkhead box protein G1"/>
    <property type="match status" value="1"/>
</dbReference>
<reference evidence="7" key="3">
    <citation type="submission" date="2025-09" db="UniProtKB">
        <authorList>
            <consortium name="Ensembl"/>
        </authorList>
    </citation>
    <scope>IDENTIFICATION</scope>
</reference>
<reference evidence="7" key="1">
    <citation type="submission" date="2020-06" db="EMBL/GenBank/DDBJ databases">
        <authorList>
            <consortium name="Wellcome Sanger Institute Data Sharing"/>
        </authorList>
    </citation>
    <scope>NUCLEOTIDE SEQUENCE [LARGE SCALE GENOMIC DNA]</scope>
</reference>
<feature type="region of interest" description="Disordered" evidence="5">
    <location>
        <begin position="185"/>
        <end position="204"/>
    </location>
</feature>
<evidence type="ECO:0000313" key="7">
    <source>
        <dbReference type="Ensembl" id="ENSGWIP00000012872.1"/>
    </source>
</evidence>
<dbReference type="Gene3D" id="1.10.10.10">
    <property type="entry name" value="Winged helix-like DNA-binding domain superfamily/Winged helix DNA-binding domain"/>
    <property type="match status" value="1"/>
</dbReference>
<dbReference type="PROSITE" id="PS50039">
    <property type="entry name" value="FORK_HEAD_3"/>
    <property type="match status" value="1"/>
</dbReference>
<gene>
    <name evidence="7" type="primary">foxg1c</name>
</gene>
<proteinExistence type="predicted"/>
<evidence type="ECO:0000256" key="4">
    <source>
        <dbReference type="PROSITE-ProRule" id="PRU00089"/>
    </source>
</evidence>